<dbReference type="OrthoDB" id="10260946at2759"/>
<dbReference type="Proteomes" id="UP000655225">
    <property type="component" value="Unassembled WGS sequence"/>
</dbReference>
<protein>
    <submittedName>
        <fullName evidence="4">Uncharacterized protein</fullName>
    </submittedName>
</protein>
<dbReference type="Gene3D" id="2.130.10.10">
    <property type="entry name" value="YVTN repeat-like/Quinoprotein amine dehydrogenase"/>
    <property type="match status" value="1"/>
</dbReference>
<name>A0A835DCS6_TETSI</name>
<organism evidence="4 5">
    <name type="scientific">Tetracentron sinense</name>
    <name type="common">Spur-leaf</name>
    <dbReference type="NCBI Taxonomy" id="13715"/>
    <lineage>
        <taxon>Eukaryota</taxon>
        <taxon>Viridiplantae</taxon>
        <taxon>Streptophyta</taxon>
        <taxon>Embryophyta</taxon>
        <taxon>Tracheophyta</taxon>
        <taxon>Spermatophyta</taxon>
        <taxon>Magnoliopsida</taxon>
        <taxon>Trochodendrales</taxon>
        <taxon>Trochodendraceae</taxon>
        <taxon>Tetracentron</taxon>
    </lineage>
</organism>
<evidence type="ECO:0000256" key="3">
    <source>
        <dbReference type="SAM" id="MobiDB-lite"/>
    </source>
</evidence>
<dbReference type="OMA" id="HKEAYSS"/>
<comment type="caution">
    <text evidence="4">The sequence shown here is derived from an EMBL/GenBank/DDBJ whole genome shotgun (WGS) entry which is preliminary data.</text>
</comment>
<dbReference type="EMBL" id="JABCRI010000011">
    <property type="protein sequence ID" value="KAF8398446.1"/>
    <property type="molecule type" value="Genomic_DNA"/>
</dbReference>
<proteinExistence type="predicted"/>
<evidence type="ECO:0000313" key="5">
    <source>
        <dbReference type="Proteomes" id="UP000655225"/>
    </source>
</evidence>
<keyword evidence="5" id="KW-1185">Reference proteome</keyword>
<dbReference type="InterPro" id="IPR051179">
    <property type="entry name" value="WD_repeat_multifunction"/>
</dbReference>
<sequence length="543" mass="61337">MDRYVVPHDSSPDNPKPLQRPRWKRPVTELTGRLSSKYRHKISGLLLTSYSEVVLYDSFFRDGISGLEFDTKGIYLASVTKSGCLTVHEFETLYCLSKGLSPRLHEDETKHVLHLSTHQQLDVVRWNLANQDEVACTSMQSNEVLLFDIGYISSQPVEVLRKRPTTTVHGCEFHKGLRDIAFTSIDKSRSNIILIVYNILSELGKIGMYVAHGGSGGATCDMLLEREPFPSGPLEVFYTSPGSGCTPPAARMREIRIPNGRPTQEDEDWDAEMSNCAMWVGRSTGNLEEEEGAFRLERLLDDEDGLYLVERALGGEDDVESSLEYHSTHQEMDSWLLASDTYGVINVWDRRTSNLPCLELTTNSRSTLNSIQLNVDNQIVFGAGSHGTIYAWDLRGGRTSLAFQSHKEVYNPPLISLKLAAILEKIRPLKCQRTVRFASSNPLEIICPCCFGEFLHKLNLSRTWLVVILPAVDPSLEARLLDALSLMFNPPIRWRSHDLDWKYWLESENEIGARRLVPPATVPRNYFVGPGLNELIEELTQNH</sequence>
<dbReference type="InterPro" id="IPR036322">
    <property type="entry name" value="WD40_repeat_dom_sf"/>
</dbReference>
<keyword evidence="2" id="KW-0677">Repeat</keyword>
<keyword evidence="1" id="KW-0853">WD repeat</keyword>
<evidence type="ECO:0000256" key="2">
    <source>
        <dbReference type="ARBA" id="ARBA00022737"/>
    </source>
</evidence>
<gene>
    <name evidence="4" type="ORF">HHK36_017373</name>
</gene>
<accession>A0A835DCS6</accession>
<dbReference type="AlphaFoldDB" id="A0A835DCS6"/>
<dbReference type="PANTHER" id="PTHR19857:SF21">
    <property type="entry name" value="ANAPHASE-PROMOTING COMPLEX SUBUNIT 4 WD40 DOMAIN-CONTAINING PROTEIN"/>
    <property type="match status" value="1"/>
</dbReference>
<reference evidence="4 5" key="1">
    <citation type="submission" date="2020-04" db="EMBL/GenBank/DDBJ databases">
        <title>Plant Genome Project.</title>
        <authorList>
            <person name="Zhang R.-G."/>
        </authorList>
    </citation>
    <scope>NUCLEOTIDE SEQUENCE [LARGE SCALE GENOMIC DNA]</scope>
    <source>
        <strain evidence="4">YNK0</strain>
        <tissue evidence="4">Leaf</tissue>
    </source>
</reference>
<evidence type="ECO:0000256" key="1">
    <source>
        <dbReference type="ARBA" id="ARBA00022574"/>
    </source>
</evidence>
<dbReference type="PANTHER" id="PTHR19857">
    <property type="entry name" value="MITOCHONDRIAL DIVISION PROTEIN 1-RELATED"/>
    <property type="match status" value="1"/>
</dbReference>
<dbReference type="InterPro" id="IPR015943">
    <property type="entry name" value="WD40/YVTN_repeat-like_dom_sf"/>
</dbReference>
<dbReference type="SUPFAM" id="SSF50978">
    <property type="entry name" value="WD40 repeat-like"/>
    <property type="match status" value="1"/>
</dbReference>
<feature type="region of interest" description="Disordered" evidence="3">
    <location>
        <begin position="1"/>
        <end position="21"/>
    </location>
</feature>
<evidence type="ECO:0000313" key="4">
    <source>
        <dbReference type="EMBL" id="KAF8398446.1"/>
    </source>
</evidence>